<keyword evidence="1" id="KW-0472">Membrane</keyword>
<dbReference type="Proteomes" id="UP001597182">
    <property type="component" value="Unassembled WGS sequence"/>
</dbReference>
<organism evidence="2 3">
    <name type="scientific">Pseudonocardia benzenivorans</name>
    <dbReference type="NCBI Taxonomy" id="228005"/>
    <lineage>
        <taxon>Bacteria</taxon>
        <taxon>Bacillati</taxon>
        <taxon>Actinomycetota</taxon>
        <taxon>Actinomycetes</taxon>
        <taxon>Pseudonocardiales</taxon>
        <taxon>Pseudonocardiaceae</taxon>
        <taxon>Pseudonocardia</taxon>
    </lineage>
</organism>
<evidence type="ECO:0000313" key="2">
    <source>
        <dbReference type="EMBL" id="MFD1232228.1"/>
    </source>
</evidence>
<protein>
    <submittedName>
        <fullName evidence="2">DUF5313 family protein</fullName>
    </submittedName>
</protein>
<feature type="transmembrane region" description="Helical" evidence="1">
    <location>
        <begin position="78"/>
        <end position="99"/>
    </location>
</feature>
<dbReference type="RefSeq" id="WP_013676162.1">
    <property type="nucleotide sequence ID" value="NZ_BAABKS010000055.1"/>
</dbReference>
<evidence type="ECO:0000313" key="3">
    <source>
        <dbReference type="Proteomes" id="UP001597182"/>
    </source>
</evidence>
<proteinExistence type="predicted"/>
<feature type="transmembrane region" description="Helical" evidence="1">
    <location>
        <begin position="54"/>
        <end position="72"/>
    </location>
</feature>
<name>A0ABW3VC08_9PSEU</name>
<accession>A0ABW3VC08</accession>
<comment type="caution">
    <text evidence="2">The sequence shown here is derived from an EMBL/GenBank/DDBJ whole genome shotgun (WGS) entry which is preliminary data.</text>
</comment>
<evidence type="ECO:0000256" key="1">
    <source>
        <dbReference type="SAM" id="Phobius"/>
    </source>
</evidence>
<keyword evidence="3" id="KW-1185">Reference proteome</keyword>
<gene>
    <name evidence="2" type="ORF">ACFQ34_02930</name>
</gene>
<dbReference type="InterPro" id="IPR035197">
    <property type="entry name" value="DUF5313"/>
</dbReference>
<keyword evidence="1" id="KW-0812">Transmembrane</keyword>
<sequence length="135" mass="15316">MNERTDWLDEGAEPIRRPGPLRWLLYALGMGLPAAHRGWVLFDVTTRTWMLRHLARTIVQIIPFAVVLYVVIPGPTWVRLAAIGVGAVMGLFWSSVYIYETNEHRAVKAGYPVGYAAAVRDDLRSAERRRRERGG</sequence>
<reference evidence="3" key="1">
    <citation type="journal article" date="2019" name="Int. J. Syst. Evol. Microbiol.">
        <title>The Global Catalogue of Microorganisms (GCM) 10K type strain sequencing project: providing services to taxonomists for standard genome sequencing and annotation.</title>
        <authorList>
            <consortium name="The Broad Institute Genomics Platform"/>
            <consortium name="The Broad Institute Genome Sequencing Center for Infectious Disease"/>
            <person name="Wu L."/>
            <person name="Ma J."/>
        </authorList>
    </citation>
    <scope>NUCLEOTIDE SEQUENCE [LARGE SCALE GENOMIC DNA]</scope>
    <source>
        <strain evidence="3">CCUG 49018</strain>
    </source>
</reference>
<dbReference type="Pfam" id="PF17240">
    <property type="entry name" value="DUF5313"/>
    <property type="match status" value="1"/>
</dbReference>
<dbReference type="EMBL" id="JBHTMB010000020">
    <property type="protein sequence ID" value="MFD1232228.1"/>
    <property type="molecule type" value="Genomic_DNA"/>
</dbReference>
<feature type="transmembrane region" description="Helical" evidence="1">
    <location>
        <begin position="23"/>
        <end position="42"/>
    </location>
</feature>
<keyword evidence="1" id="KW-1133">Transmembrane helix</keyword>